<evidence type="ECO:0000256" key="3">
    <source>
        <dbReference type="ARBA" id="ARBA00022842"/>
    </source>
</evidence>
<dbReference type="Proteomes" id="UP000631114">
    <property type="component" value="Unassembled WGS sequence"/>
</dbReference>
<gene>
    <name evidence="7" type="ORF">IFM89_019043</name>
</gene>
<dbReference type="OrthoDB" id="10251412at2759"/>
<evidence type="ECO:0000256" key="4">
    <source>
        <dbReference type="ARBA" id="ARBA00049360"/>
    </source>
</evidence>
<keyword evidence="5" id="KW-0067">ATP-binding</keyword>
<dbReference type="AlphaFoldDB" id="A0A835J0U8"/>
<dbReference type="Pfam" id="PF00004">
    <property type="entry name" value="AAA"/>
    <property type="match status" value="1"/>
</dbReference>
<evidence type="ECO:0000313" key="8">
    <source>
        <dbReference type="Proteomes" id="UP000631114"/>
    </source>
</evidence>
<dbReference type="Pfam" id="PF14363">
    <property type="entry name" value="AAA_assoc"/>
    <property type="match status" value="1"/>
</dbReference>
<comment type="caution">
    <text evidence="7">The sequence shown here is derived from an EMBL/GenBank/DDBJ whole genome shotgun (WGS) entry which is preliminary data.</text>
</comment>
<keyword evidence="3" id="KW-0460">Magnesium</keyword>
<dbReference type="SUPFAM" id="SSF52540">
    <property type="entry name" value="P-loop containing nucleoside triphosphate hydrolases"/>
    <property type="match status" value="1"/>
</dbReference>
<comment type="catalytic activity">
    <reaction evidence="4">
        <text>ATP + H2O = ADP + phosphate + H(+)</text>
        <dbReference type="Rhea" id="RHEA:13065"/>
        <dbReference type="ChEBI" id="CHEBI:15377"/>
        <dbReference type="ChEBI" id="CHEBI:15378"/>
        <dbReference type="ChEBI" id="CHEBI:30616"/>
        <dbReference type="ChEBI" id="CHEBI:43474"/>
        <dbReference type="ChEBI" id="CHEBI:456216"/>
    </reaction>
</comment>
<evidence type="ECO:0000259" key="6">
    <source>
        <dbReference type="SMART" id="SM00382"/>
    </source>
</evidence>
<dbReference type="GO" id="GO:0005524">
    <property type="term" value="F:ATP binding"/>
    <property type="evidence" value="ECO:0007669"/>
    <property type="project" value="UniProtKB-KW"/>
</dbReference>
<dbReference type="InterPro" id="IPR027417">
    <property type="entry name" value="P-loop_NTPase"/>
</dbReference>
<dbReference type="PANTHER" id="PTHR23070">
    <property type="entry name" value="BCS1 AAA-TYPE ATPASE"/>
    <property type="match status" value="1"/>
</dbReference>
<organism evidence="7 8">
    <name type="scientific">Coptis chinensis</name>
    <dbReference type="NCBI Taxonomy" id="261450"/>
    <lineage>
        <taxon>Eukaryota</taxon>
        <taxon>Viridiplantae</taxon>
        <taxon>Streptophyta</taxon>
        <taxon>Embryophyta</taxon>
        <taxon>Tracheophyta</taxon>
        <taxon>Spermatophyta</taxon>
        <taxon>Magnoliopsida</taxon>
        <taxon>Ranunculales</taxon>
        <taxon>Ranunculaceae</taxon>
        <taxon>Coptidoideae</taxon>
        <taxon>Coptis</taxon>
    </lineage>
</organism>
<keyword evidence="8" id="KW-1185">Reference proteome</keyword>
<dbReference type="Gene3D" id="3.40.50.300">
    <property type="entry name" value="P-loop containing nucleotide triphosphate hydrolases"/>
    <property type="match status" value="1"/>
</dbReference>
<dbReference type="InterPro" id="IPR003959">
    <property type="entry name" value="ATPase_AAA_core"/>
</dbReference>
<dbReference type="SMART" id="SM00382">
    <property type="entry name" value="AAA"/>
    <property type="match status" value="1"/>
</dbReference>
<protein>
    <recommendedName>
        <fullName evidence="6">AAA+ ATPase domain-containing protein</fullName>
    </recommendedName>
</protein>
<comment type="cofactor">
    <cofactor evidence="1">
        <name>Mg(2+)</name>
        <dbReference type="ChEBI" id="CHEBI:18420"/>
    </cofactor>
</comment>
<dbReference type="InterPro" id="IPR050747">
    <property type="entry name" value="Mitochondrial_chaperone_BCS1"/>
</dbReference>
<keyword evidence="5" id="KW-0547">Nucleotide-binding</keyword>
<dbReference type="CDD" id="cd19510">
    <property type="entry name" value="RecA-like_BCS1"/>
    <property type="match status" value="1"/>
</dbReference>
<evidence type="ECO:0000256" key="1">
    <source>
        <dbReference type="ARBA" id="ARBA00001946"/>
    </source>
</evidence>
<dbReference type="InterPro" id="IPR003960">
    <property type="entry name" value="ATPase_AAA_CS"/>
</dbReference>
<comment type="similarity">
    <text evidence="2">Belongs to the AAA ATPase family. BCS1 subfamily.</text>
</comment>
<evidence type="ECO:0000313" key="7">
    <source>
        <dbReference type="EMBL" id="KAF9625093.1"/>
    </source>
</evidence>
<dbReference type="GO" id="GO:0016887">
    <property type="term" value="F:ATP hydrolysis activity"/>
    <property type="evidence" value="ECO:0007669"/>
    <property type="project" value="InterPro"/>
</dbReference>
<dbReference type="GO" id="GO:0006950">
    <property type="term" value="P:response to stress"/>
    <property type="evidence" value="ECO:0007669"/>
    <property type="project" value="UniProtKB-ARBA"/>
</dbReference>
<dbReference type="InterPro" id="IPR003593">
    <property type="entry name" value="AAA+_ATPase"/>
</dbReference>
<evidence type="ECO:0000256" key="5">
    <source>
        <dbReference type="RuleBase" id="RU003651"/>
    </source>
</evidence>
<dbReference type="PROSITE" id="PS00674">
    <property type="entry name" value="AAA"/>
    <property type="match status" value="1"/>
</dbReference>
<dbReference type="InterPro" id="IPR025753">
    <property type="entry name" value="AAA_N_dom"/>
</dbReference>
<evidence type="ECO:0000256" key="2">
    <source>
        <dbReference type="ARBA" id="ARBA00007448"/>
    </source>
</evidence>
<name>A0A835J0U8_9MAGN</name>
<dbReference type="EMBL" id="JADFTS010000001">
    <property type="protein sequence ID" value="KAF9625093.1"/>
    <property type="molecule type" value="Genomic_DNA"/>
</dbReference>
<sequence length="401" mass="45380">MVKKLISKLKTILFPRISITIDEQHLKDSWRRNKLYPLAETYLRAIATAKASKLKASSGKGGETVALTMGDNEDITDVFEGAVVRWGYRCIQSENNHNRRSNGGDKYYYKLKFDHCNRDLVQGKYMKHVAETGRAIILKNRKRKLYTNSTDDDEDWTPMTFKHPATFGTLGMDPTKKKEIMDDLLTFSKSKDYYNKIGKAWKRGYLLYGPPGTGKSTMIAAIANFLDYDIYDLELTAVKNNISLRRLLSNTTDKSVLVIEDIDCSLGLAGERKSLKPVKEKDVEESDKDDAPFTLSQVTLSGLLNFIDGLWTASGEERIVVFTTNHVEKLDPALIRRGHLDSHPLFEEVGNLLENTEITPADVAEVLISKGTNTTNYQLATERLEELIEVLKKDPEEKEKG</sequence>
<proteinExistence type="inferred from homology"/>
<feature type="domain" description="AAA+ ATPase" evidence="6">
    <location>
        <begin position="201"/>
        <end position="346"/>
    </location>
</feature>
<accession>A0A835J0U8</accession>
<reference evidence="7 8" key="1">
    <citation type="submission" date="2020-10" db="EMBL/GenBank/DDBJ databases">
        <title>The Coptis chinensis genome and diversification of protoberbering-type alkaloids.</title>
        <authorList>
            <person name="Wang B."/>
            <person name="Shu S."/>
            <person name="Song C."/>
            <person name="Liu Y."/>
        </authorList>
    </citation>
    <scope>NUCLEOTIDE SEQUENCE [LARGE SCALE GENOMIC DNA]</scope>
    <source>
        <strain evidence="7">HL-2020</strain>
        <tissue evidence="7">Leaf</tissue>
    </source>
</reference>